<dbReference type="SMART" id="SM00225">
    <property type="entry name" value="BTB"/>
    <property type="match status" value="1"/>
</dbReference>
<dbReference type="Pfam" id="PF00651">
    <property type="entry name" value="BTB"/>
    <property type="match status" value="1"/>
</dbReference>
<accession>A0A1W0XB02</accession>
<keyword evidence="3" id="KW-1185">Reference proteome</keyword>
<dbReference type="SMART" id="SM00875">
    <property type="entry name" value="BACK"/>
    <property type="match status" value="1"/>
</dbReference>
<dbReference type="Proteomes" id="UP000192578">
    <property type="component" value="Unassembled WGS sequence"/>
</dbReference>
<feature type="domain" description="BTB" evidence="1">
    <location>
        <begin position="33"/>
        <end position="99"/>
    </location>
</feature>
<evidence type="ECO:0000313" key="3">
    <source>
        <dbReference type="Proteomes" id="UP000192578"/>
    </source>
</evidence>
<dbReference type="EMBL" id="MTYJ01000006">
    <property type="protein sequence ID" value="OQV24578.1"/>
    <property type="molecule type" value="Genomic_DNA"/>
</dbReference>
<dbReference type="GO" id="GO:0022008">
    <property type="term" value="P:neurogenesis"/>
    <property type="evidence" value="ECO:0007669"/>
    <property type="project" value="TreeGrafter"/>
</dbReference>
<dbReference type="PANTHER" id="PTHR45774">
    <property type="entry name" value="BTB/POZ DOMAIN-CONTAINING"/>
    <property type="match status" value="1"/>
</dbReference>
<dbReference type="Gene3D" id="3.30.710.10">
    <property type="entry name" value="Potassium Channel Kv1.1, Chain A"/>
    <property type="match status" value="1"/>
</dbReference>
<dbReference type="GO" id="GO:0005829">
    <property type="term" value="C:cytosol"/>
    <property type="evidence" value="ECO:0007669"/>
    <property type="project" value="TreeGrafter"/>
</dbReference>
<dbReference type="AlphaFoldDB" id="A0A1W0XB02"/>
<evidence type="ECO:0000313" key="2">
    <source>
        <dbReference type="EMBL" id="OQV24578.1"/>
    </source>
</evidence>
<dbReference type="PANTHER" id="PTHR45774:SF3">
    <property type="entry name" value="BTB (POZ) DOMAIN-CONTAINING 2B-RELATED"/>
    <property type="match status" value="1"/>
</dbReference>
<dbReference type="SUPFAM" id="SSF50891">
    <property type="entry name" value="Cyclophilin-like"/>
    <property type="match status" value="1"/>
</dbReference>
<sequence length="470" mass="52268">MSDLNDSTKTWHASKQIRKRTKRLLDDLDLIPTDVVFTVGADGETLEFPAHRLILALGSPVFHAIFYGKDREVGETLRIPDVKPEAFRIMVKYMYTEQMGEITVDSVMDCLFCAKKYSVLRLLWQCRRFIEENLTAEMALSVFVKAEAMKEQKTADLAAVLLSRSAADLFAGPGFLELNLSCVRTLLQRDDLAVTESGVYQAARKWVVHNSDGQQNHGEAFKQIFGGIIDCVRLPLIKPTVLAEGVAKDGVLTDAEMALVYEFKFAKSPTPKPVIRFSNRRRQPRAFSERRPVLLDVFAVCGAAQQGTFMDSTTHGTIALDLRGDVAPLTAALFSDMIRNKARMNLMYGSVEFKRFCADDDEPEDWMEGYTNIHDVPGRCPVEEPLLTDGPGMVSLVVLDGRVTLQIGHSKKDLLKGTVFAKVTAGMDFLKTMEVACEKLEAVTFGYECDCGYTKVAKGAGKDTDCIEID</sequence>
<dbReference type="OrthoDB" id="45365at2759"/>
<proteinExistence type="predicted"/>
<name>A0A1W0XB02_HYPEX</name>
<dbReference type="Gene3D" id="1.25.40.420">
    <property type="match status" value="1"/>
</dbReference>
<comment type="caution">
    <text evidence="2">The sequence shown here is derived from an EMBL/GenBank/DDBJ whole genome shotgun (WGS) entry which is preliminary data.</text>
</comment>
<dbReference type="InterPro" id="IPR011333">
    <property type="entry name" value="SKP1/BTB/POZ_sf"/>
</dbReference>
<dbReference type="InterPro" id="IPR011705">
    <property type="entry name" value="BACK"/>
</dbReference>
<dbReference type="InterPro" id="IPR000210">
    <property type="entry name" value="BTB/POZ_dom"/>
</dbReference>
<dbReference type="PROSITE" id="PS50097">
    <property type="entry name" value="BTB"/>
    <property type="match status" value="1"/>
</dbReference>
<dbReference type="InterPro" id="IPR029000">
    <property type="entry name" value="Cyclophilin-like_dom_sf"/>
</dbReference>
<evidence type="ECO:0000259" key="1">
    <source>
        <dbReference type="PROSITE" id="PS50097"/>
    </source>
</evidence>
<organism evidence="2 3">
    <name type="scientific">Hypsibius exemplaris</name>
    <name type="common">Freshwater tardigrade</name>
    <dbReference type="NCBI Taxonomy" id="2072580"/>
    <lineage>
        <taxon>Eukaryota</taxon>
        <taxon>Metazoa</taxon>
        <taxon>Ecdysozoa</taxon>
        <taxon>Tardigrada</taxon>
        <taxon>Eutardigrada</taxon>
        <taxon>Parachela</taxon>
        <taxon>Hypsibioidea</taxon>
        <taxon>Hypsibiidae</taxon>
        <taxon>Hypsibius</taxon>
    </lineage>
</organism>
<dbReference type="SUPFAM" id="SSF54695">
    <property type="entry name" value="POZ domain"/>
    <property type="match status" value="1"/>
</dbReference>
<reference evidence="3" key="1">
    <citation type="submission" date="2017-01" db="EMBL/GenBank/DDBJ databases">
        <title>Comparative genomics of anhydrobiosis in the tardigrade Hypsibius dujardini.</title>
        <authorList>
            <person name="Yoshida Y."/>
            <person name="Koutsovoulos G."/>
            <person name="Laetsch D."/>
            <person name="Stevens L."/>
            <person name="Kumar S."/>
            <person name="Horikawa D."/>
            <person name="Ishino K."/>
            <person name="Komine S."/>
            <person name="Tomita M."/>
            <person name="Blaxter M."/>
            <person name="Arakawa K."/>
        </authorList>
    </citation>
    <scope>NUCLEOTIDE SEQUENCE [LARGE SCALE GENOMIC DNA]</scope>
    <source>
        <strain evidence="3">Z151</strain>
    </source>
</reference>
<dbReference type="Pfam" id="PF07707">
    <property type="entry name" value="BACK"/>
    <property type="match status" value="1"/>
</dbReference>
<gene>
    <name evidence="2" type="ORF">BV898_01638</name>
</gene>
<protein>
    <submittedName>
        <fullName evidence="2">BTB/POZ domain-containing protein 2</fullName>
    </submittedName>
</protein>